<accession>A0A0B7FJH8</accession>
<proteinExistence type="predicted"/>
<protein>
    <submittedName>
        <fullName evidence="1">Uncharacterized protein</fullName>
    </submittedName>
</protein>
<keyword evidence="2" id="KW-1185">Reference proteome</keyword>
<dbReference type="Proteomes" id="UP000059188">
    <property type="component" value="Unassembled WGS sequence"/>
</dbReference>
<reference evidence="1 2" key="1">
    <citation type="submission" date="2014-11" db="EMBL/GenBank/DDBJ databases">
        <authorList>
            <person name="Wibberg Daniel"/>
        </authorList>
    </citation>
    <scope>NUCLEOTIDE SEQUENCE [LARGE SCALE GENOMIC DNA]</scope>
    <source>
        <strain evidence="1">Rhizoctonia solani AG1-IB 7/3/14</strain>
    </source>
</reference>
<organism evidence="1 2">
    <name type="scientific">Thanatephorus cucumeris (strain AG1-IB / isolate 7/3/14)</name>
    <name type="common">Lettuce bottom rot fungus</name>
    <name type="synonym">Rhizoctonia solani</name>
    <dbReference type="NCBI Taxonomy" id="1108050"/>
    <lineage>
        <taxon>Eukaryota</taxon>
        <taxon>Fungi</taxon>
        <taxon>Dikarya</taxon>
        <taxon>Basidiomycota</taxon>
        <taxon>Agaricomycotina</taxon>
        <taxon>Agaricomycetes</taxon>
        <taxon>Cantharellales</taxon>
        <taxon>Ceratobasidiaceae</taxon>
        <taxon>Rhizoctonia</taxon>
        <taxon>Rhizoctonia solani AG-1</taxon>
    </lineage>
</organism>
<sequence length="211" mass="23413">MTTEAHILFGKSPYPSSKLNMSLMPNLRPQQQTVLANELTYESRVNGFWFSVLSRYFSTPGYLINAEEHVTSADRPDLYVTRLQWGTNDQSVTFIPAAVFEGKGTTPGADNFEKIKAQLDRYGRSTTSTGNVGGVYCIGAKGRKISFWHFKKGDSIELKPIISSSAGSRGELIVKSTAAMPPELDVLDDAVKINDYFQFILANPTPNIRYT</sequence>
<dbReference type="OrthoDB" id="3132633at2759"/>
<dbReference type="EMBL" id="LN679126">
    <property type="protein sequence ID" value="CEL57049.1"/>
    <property type="molecule type" value="Genomic_DNA"/>
</dbReference>
<evidence type="ECO:0000313" key="2">
    <source>
        <dbReference type="Proteomes" id="UP000059188"/>
    </source>
</evidence>
<name>A0A0B7FJH8_THACB</name>
<dbReference type="AlphaFoldDB" id="A0A0B7FJH8"/>
<gene>
    <name evidence="1" type="ORF">RSOLAG1IB_08302</name>
</gene>
<evidence type="ECO:0000313" key="1">
    <source>
        <dbReference type="EMBL" id="CEL57049.1"/>
    </source>
</evidence>
<dbReference type="STRING" id="1108050.A0A0B7FJH8"/>